<name>A0A4Y8PX86_9BACL</name>
<reference evidence="4 5" key="1">
    <citation type="submission" date="2017-03" db="EMBL/GenBank/DDBJ databases">
        <title>Isolation of Levoglucosan Utilizing Bacteria.</title>
        <authorList>
            <person name="Arya A.S."/>
        </authorList>
    </citation>
    <scope>NUCLEOTIDE SEQUENCE [LARGE SCALE GENOMIC DNA]</scope>
    <source>
        <strain evidence="4 5">MEC069</strain>
    </source>
</reference>
<dbReference type="Pfam" id="PF00535">
    <property type="entry name" value="Glycos_transf_2"/>
    <property type="match status" value="1"/>
</dbReference>
<dbReference type="InterPro" id="IPR001173">
    <property type="entry name" value="Glyco_trans_2-like"/>
</dbReference>
<dbReference type="InterPro" id="IPR050834">
    <property type="entry name" value="Glycosyltransf_2"/>
</dbReference>
<proteinExistence type="predicted"/>
<evidence type="ECO:0000313" key="4">
    <source>
        <dbReference type="EMBL" id="TFE85820.1"/>
    </source>
</evidence>
<dbReference type="GO" id="GO:0016740">
    <property type="term" value="F:transferase activity"/>
    <property type="evidence" value="ECO:0007669"/>
    <property type="project" value="UniProtKB-KW"/>
</dbReference>
<dbReference type="Proteomes" id="UP000298246">
    <property type="component" value="Unassembled WGS sequence"/>
</dbReference>
<dbReference type="SUPFAM" id="SSF53448">
    <property type="entry name" value="Nucleotide-diphospho-sugar transferases"/>
    <property type="match status" value="1"/>
</dbReference>
<evidence type="ECO:0008006" key="6">
    <source>
        <dbReference type="Google" id="ProtNLM"/>
    </source>
</evidence>
<dbReference type="Gene3D" id="3.40.50.150">
    <property type="entry name" value="Vaccinia Virus protein VP39"/>
    <property type="match status" value="1"/>
</dbReference>
<dbReference type="Pfam" id="PF02709">
    <property type="entry name" value="Glyco_transf_7C"/>
    <property type="match status" value="1"/>
</dbReference>
<gene>
    <name evidence="4" type="ORF">B5M42_16660</name>
</gene>
<comment type="caution">
    <text evidence="4">The sequence shown here is derived from an EMBL/GenBank/DDBJ whole genome shotgun (WGS) entry which is preliminary data.</text>
</comment>
<dbReference type="InterPro" id="IPR029044">
    <property type="entry name" value="Nucleotide-diphossugar_trans"/>
</dbReference>
<evidence type="ECO:0000313" key="5">
    <source>
        <dbReference type="Proteomes" id="UP000298246"/>
    </source>
</evidence>
<keyword evidence="5" id="KW-1185">Reference proteome</keyword>
<organism evidence="4 5">
    <name type="scientific">Paenibacillus athensensis</name>
    <dbReference type="NCBI Taxonomy" id="1967502"/>
    <lineage>
        <taxon>Bacteria</taxon>
        <taxon>Bacillati</taxon>
        <taxon>Bacillota</taxon>
        <taxon>Bacilli</taxon>
        <taxon>Bacillales</taxon>
        <taxon>Paenibacillaceae</taxon>
        <taxon>Paenibacillus</taxon>
    </lineage>
</organism>
<accession>A0A4Y8PX86</accession>
<evidence type="ECO:0000256" key="1">
    <source>
        <dbReference type="ARBA" id="ARBA00022679"/>
    </source>
</evidence>
<dbReference type="OrthoDB" id="9812302at2"/>
<dbReference type="PANTHER" id="PTHR43685">
    <property type="entry name" value="GLYCOSYLTRANSFERASE"/>
    <property type="match status" value="1"/>
</dbReference>
<protein>
    <recommendedName>
        <fullName evidence="6">Glycosyltransferase</fullName>
    </recommendedName>
</protein>
<dbReference type="EMBL" id="MYFO01000023">
    <property type="protein sequence ID" value="TFE85820.1"/>
    <property type="molecule type" value="Genomic_DNA"/>
</dbReference>
<feature type="domain" description="Glycosyltransferase 2-like" evidence="2">
    <location>
        <begin position="16"/>
        <end position="147"/>
    </location>
</feature>
<feature type="domain" description="Galactosyltransferase C-terminal" evidence="3">
    <location>
        <begin position="205"/>
        <end position="241"/>
    </location>
</feature>
<evidence type="ECO:0000259" key="3">
    <source>
        <dbReference type="Pfam" id="PF02709"/>
    </source>
</evidence>
<evidence type="ECO:0000259" key="2">
    <source>
        <dbReference type="Pfam" id="PF00535"/>
    </source>
</evidence>
<dbReference type="Gene3D" id="3.90.550.10">
    <property type="entry name" value="Spore Coat Polysaccharide Biosynthesis Protein SpsA, Chain A"/>
    <property type="match status" value="1"/>
</dbReference>
<sequence>MKAVWYLKGVNQVKISIVIPSYNADWLLAKGLASLATQKLDTGDAFEVVVADDGSTDATRECVAGFAAGGLDVHYVYVPRDEHSCRSRARNRGIAASSGEVLLFLDSGIVVPDRFISDIAAYYRTHAPDSALLIYTYGLNVTPEQTDMEQLERLDINDRRAVDEFCREPFWYDMRHGAFQHEIGRLRSPWFCGFSCALTAPAGLTRAIGGFDEAFKGWGVEDLDFSYRLHRNGVCFDSVSSLYAFHYPHPIQYSAEKPLNEQRNKENMHAKYYELETELFAFERHEFPHVLAKLDYLQLADLLPADYRQADLDELSERCLDGAERSLLVGVDDVKLAGRLPVTHLFGRSPGMVEKLQAAFPEREVAYLLGYATPYENDFFDVAIVSDLLRALNPQARRRLLEEMNRIAREVIVLIGAALSPRIDQELNARVIPGQSFVGSPFQPYAAMEKVFSASREEMAAAAVGLERVRLVDMALEAALVKD</sequence>
<dbReference type="AlphaFoldDB" id="A0A4Y8PX86"/>
<dbReference type="PANTHER" id="PTHR43685:SF2">
    <property type="entry name" value="GLYCOSYLTRANSFERASE 2-LIKE DOMAIN-CONTAINING PROTEIN"/>
    <property type="match status" value="1"/>
</dbReference>
<keyword evidence="1" id="KW-0808">Transferase</keyword>
<dbReference type="InterPro" id="IPR027791">
    <property type="entry name" value="Galactosyl_T_C"/>
</dbReference>
<dbReference type="InterPro" id="IPR029063">
    <property type="entry name" value="SAM-dependent_MTases_sf"/>
</dbReference>